<reference evidence="1 2" key="1">
    <citation type="submission" date="2019-12" db="EMBL/GenBank/DDBJ databases">
        <authorList>
            <person name="Lee S.D."/>
        </authorList>
    </citation>
    <scope>NUCLEOTIDE SEQUENCE [LARGE SCALE GENOMIC DNA]</scope>
    <source>
        <strain evidence="1 2">SAP-6</strain>
    </source>
</reference>
<dbReference type="EMBL" id="WUBS01000013">
    <property type="protein sequence ID" value="NDL64627.1"/>
    <property type="molecule type" value="Genomic_DNA"/>
</dbReference>
<evidence type="ECO:0000313" key="1">
    <source>
        <dbReference type="EMBL" id="NDL64627.1"/>
    </source>
</evidence>
<dbReference type="Proteomes" id="UP000461443">
    <property type="component" value="Unassembled WGS sequence"/>
</dbReference>
<sequence length="234" mass="25174">MNNYDDIKRFKEKLNMESIDYKEIAESNPNITSHNWAIIKQVATADEPFHPLEQGRSTQPTPAPISEKEFSATPLGQQARTQQPRAVGHINQNISARYRPQATVQGDSFASPLMSAVSQALPATSPAMPSAEPAGEAPAGAALLNAIQREFAAPPKAVTPPRPQAPQPAATPLFEAATHVRPAPAAPRTTSPGQATANAMRFNSLFNRKAQQSATRPGRDMPLSLLLENIALCR</sequence>
<comment type="caution">
    <text evidence="1">The sequence shown here is derived from an EMBL/GenBank/DDBJ whole genome shotgun (WGS) entry which is preliminary data.</text>
</comment>
<reference evidence="1 2" key="2">
    <citation type="submission" date="2020-02" db="EMBL/GenBank/DDBJ databases">
        <title>The new genus of Enterobacteriales.</title>
        <authorList>
            <person name="Kim I.S."/>
        </authorList>
    </citation>
    <scope>NUCLEOTIDE SEQUENCE [LARGE SCALE GENOMIC DNA]</scope>
    <source>
        <strain evidence="1 2">SAP-6</strain>
    </source>
</reference>
<protein>
    <submittedName>
        <fullName evidence="1">Cellulose biosynthesis protein BcsO</fullName>
    </submittedName>
</protein>
<organism evidence="1 2">
    <name type="scientific">Acerihabitans arboris</name>
    <dbReference type="NCBI Taxonomy" id="2691583"/>
    <lineage>
        <taxon>Bacteria</taxon>
        <taxon>Pseudomonadati</taxon>
        <taxon>Pseudomonadota</taxon>
        <taxon>Gammaproteobacteria</taxon>
        <taxon>Enterobacterales</taxon>
        <taxon>Pectobacteriaceae</taxon>
        <taxon>Acerihabitans</taxon>
    </lineage>
</organism>
<evidence type="ECO:0000313" key="2">
    <source>
        <dbReference type="Proteomes" id="UP000461443"/>
    </source>
</evidence>
<proteinExistence type="predicted"/>
<keyword evidence="2" id="KW-1185">Reference proteome</keyword>
<dbReference type="RefSeq" id="WP_162367339.1">
    <property type="nucleotide sequence ID" value="NZ_WUBS01000013.1"/>
</dbReference>
<gene>
    <name evidence="1" type="primary">bcsO</name>
    <name evidence="1" type="ORF">GRH90_17980</name>
</gene>
<dbReference type="AlphaFoldDB" id="A0A845SN40"/>
<accession>A0A845SN40</accession>
<name>A0A845SN40_9GAMM</name>